<organism evidence="3 4">
    <name type="scientific">Daphnia pulex</name>
    <name type="common">Water flea</name>
    <dbReference type="NCBI Taxonomy" id="6669"/>
    <lineage>
        <taxon>Eukaryota</taxon>
        <taxon>Metazoa</taxon>
        <taxon>Ecdysozoa</taxon>
        <taxon>Arthropoda</taxon>
        <taxon>Crustacea</taxon>
        <taxon>Branchiopoda</taxon>
        <taxon>Diplostraca</taxon>
        <taxon>Cladocera</taxon>
        <taxon>Anomopoda</taxon>
        <taxon>Daphniidae</taxon>
        <taxon>Daphnia</taxon>
    </lineage>
</organism>
<dbReference type="EMBL" id="GL732531">
    <property type="protein sequence ID" value="EFX85817.1"/>
    <property type="molecule type" value="Genomic_DNA"/>
</dbReference>
<accession>E9G3S2</accession>
<sequence length="188" mass="21368">MSKGLVEMFYNQHLCDVHFDFEDSQTVGAHTVILSAGSPVFSAMFRSEFLESKTKKLNIIDIDIEVFRQLLIYLYTGSAPKLAEENMTLLLFEAADKYNIDNLKTECTDVLLKRVNLDNAISLLIWSHFHSAAKLKEATLKFLAENSLGICSQPKWMDLIKNYPELCLLATQHMSKLQNKTKKTAKST</sequence>
<dbReference type="SMART" id="SM00225">
    <property type="entry name" value="BTB"/>
    <property type="match status" value="1"/>
</dbReference>
<dbReference type="Gene3D" id="1.25.40.420">
    <property type="match status" value="1"/>
</dbReference>
<evidence type="ECO:0000313" key="4">
    <source>
        <dbReference type="Proteomes" id="UP000000305"/>
    </source>
</evidence>
<reference evidence="3 4" key="1">
    <citation type="journal article" date="2011" name="Science">
        <title>The ecoresponsive genome of Daphnia pulex.</title>
        <authorList>
            <person name="Colbourne J.K."/>
            <person name="Pfrender M.E."/>
            <person name="Gilbert D."/>
            <person name="Thomas W.K."/>
            <person name="Tucker A."/>
            <person name="Oakley T.H."/>
            <person name="Tokishita S."/>
            <person name="Aerts A."/>
            <person name="Arnold G.J."/>
            <person name="Basu M.K."/>
            <person name="Bauer D.J."/>
            <person name="Caceres C.E."/>
            <person name="Carmel L."/>
            <person name="Casola C."/>
            <person name="Choi J.H."/>
            <person name="Detter J.C."/>
            <person name="Dong Q."/>
            <person name="Dusheyko S."/>
            <person name="Eads B.D."/>
            <person name="Frohlich T."/>
            <person name="Geiler-Samerotte K.A."/>
            <person name="Gerlach D."/>
            <person name="Hatcher P."/>
            <person name="Jogdeo S."/>
            <person name="Krijgsveld J."/>
            <person name="Kriventseva E.V."/>
            <person name="Kultz D."/>
            <person name="Laforsch C."/>
            <person name="Lindquist E."/>
            <person name="Lopez J."/>
            <person name="Manak J.R."/>
            <person name="Muller J."/>
            <person name="Pangilinan J."/>
            <person name="Patwardhan R.P."/>
            <person name="Pitluck S."/>
            <person name="Pritham E.J."/>
            <person name="Rechtsteiner A."/>
            <person name="Rho M."/>
            <person name="Rogozin I.B."/>
            <person name="Sakarya O."/>
            <person name="Salamov A."/>
            <person name="Schaack S."/>
            <person name="Shapiro H."/>
            <person name="Shiga Y."/>
            <person name="Skalitzky C."/>
            <person name="Smith Z."/>
            <person name="Souvorov A."/>
            <person name="Sung W."/>
            <person name="Tang Z."/>
            <person name="Tsuchiya D."/>
            <person name="Tu H."/>
            <person name="Vos H."/>
            <person name="Wang M."/>
            <person name="Wolf Y.I."/>
            <person name="Yamagata H."/>
            <person name="Yamada T."/>
            <person name="Ye Y."/>
            <person name="Shaw J.R."/>
            <person name="Andrews J."/>
            <person name="Crease T.J."/>
            <person name="Tang H."/>
            <person name="Lucas S.M."/>
            <person name="Robertson H.M."/>
            <person name="Bork P."/>
            <person name="Koonin E.V."/>
            <person name="Zdobnov E.M."/>
            <person name="Grigoriev I.V."/>
            <person name="Lynch M."/>
            <person name="Boore J.L."/>
        </authorList>
    </citation>
    <scope>NUCLEOTIDE SEQUENCE [LARGE SCALE GENOMIC DNA]</scope>
</reference>
<dbReference type="GO" id="GO:0009751">
    <property type="term" value="P:response to salicylic acid"/>
    <property type="evidence" value="ECO:0007669"/>
    <property type="project" value="UniProtKB-ARBA"/>
</dbReference>
<dbReference type="HOGENOM" id="CLU_004253_2_3_1"/>
<dbReference type="InterPro" id="IPR011333">
    <property type="entry name" value="SKP1/BTB/POZ_sf"/>
</dbReference>
<evidence type="ECO:0000259" key="2">
    <source>
        <dbReference type="PROSITE" id="PS50097"/>
    </source>
</evidence>
<dbReference type="AlphaFoldDB" id="E9G3S2"/>
<keyword evidence="4" id="KW-1185">Reference proteome</keyword>
<dbReference type="InterPro" id="IPR000210">
    <property type="entry name" value="BTB/POZ_dom"/>
</dbReference>
<dbReference type="GO" id="GO:0005634">
    <property type="term" value="C:nucleus"/>
    <property type="evidence" value="ECO:0000318"/>
    <property type="project" value="GO_Central"/>
</dbReference>
<dbReference type="Gene3D" id="3.30.710.10">
    <property type="entry name" value="Potassium Channel Kv1.1, Chain A"/>
    <property type="match status" value="1"/>
</dbReference>
<dbReference type="GO" id="GO:0031625">
    <property type="term" value="F:ubiquitin protein ligase binding"/>
    <property type="evidence" value="ECO:0000318"/>
    <property type="project" value="GO_Central"/>
</dbReference>
<name>E9G3S2_DAPPU</name>
<dbReference type="FunFam" id="1.25.40.420:FF:000012">
    <property type="entry name" value="BTB/POZ and TAZ domain-containing protein 2"/>
    <property type="match status" value="1"/>
</dbReference>
<dbReference type="GO" id="GO:0005737">
    <property type="term" value="C:cytoplasm"/>
    <property type="evidence" value="ECO:0000318"/>
    <property type="project" value="GO_Central"/>
</dbReference>
<dbReference type="GO" id="GO:0030162">
    <property type="term" value="P:regulation of proteolysis"/>
    <property type="evidence" value="ECO:0000318"/>
    <property type="project" value="GO_Central"/>
</dbReference>
<evidence type="ECO:0000256" key="1">
    <source>
        <dbReference type="ARBA" id="ARBA00022723"/>
    </source>
</evidence>
<dbReference type="OrthoDB" id="6359816at2759"/>
<dbReference type="KEGG" id="dpx:DAPPUDRAFT_193583"/>
<dbReference type="SUPFAM" id="SSF54695">
    <property type="entry name" value="POZ domain"/>
    <property type="match status" value="1"/>
</dbReference>
<proteinExistence type="predicted"/>
<dbReference type="Proteomes" id="UP000000305">
    <property type="component" value="Unassembled WGS sequence"/>
</dbReference>
<dbReference type="GO" id="GO:0043161">
    <property type="term" value="P:proteasome-mediated ubiquitin-dependent protein catabolic process"/>
    <property type="evidence" value="ECO:0000318"/>
    <property type="project" value="GO_Central"/>
</dbReference>
<dbReference type="GO" id="GO:0005516">
    <property type="term" value="F:calmodulin binding"/>
    <property type="evidence" value="ECO:0007669"/>
    <property type="project" value="UniProtKB-ARBA"/>
</dbReference>
<dbReference type="eggNOG" id="KOG1987">
    <property type="taxonomic scope" value="Eukaryota"/>
</dbReference>
<evidence type="ECO:0000313" key="3">
    <source>
        <dbReference type="EMBL" id="EFX85817.1"/>
    </source>
</evidence>
<keyword evidence="1" id="KW-0479">Metal-binding</keyword>
<dbReference type="OMA" id="MIDISHE"/>
<gene>
    <name evidence="3" type="ORF">DAPPUDRAFT_193583</name>
</gene>
<dbReference type="GO" id="GO:0042542">
    <property type="term" value="P:response to hydrogen peroxide"/>
    <property type="evidence" value="ECO:0007669"/>
    <property type="project" value="UniProtKB-ARBA"/>
</dbReference>
<dbReference type="FunFam" id="3.30.710.10:FF:000186">
    <property type="entry name" value="Uncharacterized protein"/>
    <property type="match status" value="1"/>
</dbReference>
<dbReference type="PANTHER" id="PTHR24413">
    <property type="entry name" value="SPECKLE-TYPE POZ PROTEIN"/>
    <property type="match status" value="1"/>
</dbReference>
<dbReference type="PROSITE" id="PS50097">
    <property type="entry name" value="BTB"/>
    <property type="match status" value="1"/>
</dbReference>
<dbReference type="GO" id="GO:0046872">
    <property type="term" value="F:metal ion binding"/>
    <property type="evidence" value="ECO:0007669"/>
    <property type="project" value="UniProtKB-KW"/>
</dbReference>
<dbReference type="InParanoid" id="E9G3S2"/>
<dbReference type="Pfam" id="PF00651">
    <property type="entry name" value="BTB"/>
    <property type="match status" value="1"/>
</dbReference>
<dbReference type="PhylomeDB" id="E9G3S2"/>
<protein>
    <recommendedName>
        <fullName evidence="2">BTB domain-containing protein</fullName>
    </recommendedName>
</protein>
<feature type="domain" description="BTB" evidence="2">
    <location>
        <begin position="15"/>
        <end position="77"/>
    </location>
</feature>